<comment type="caution">
    <text evidence="1">The sequence shown here is derived from an EMBL/GenBank/DDBJ whole genome shotgun (WGS) entry which is preliminary data.</text>
</comment>
<sequence length="103" mass="11890">MILPLLGDTVRLAQLVANAVEQETLRDKIPDVHEDEWCLKWLKTRGAVAMPEEDAHRIRRRAHRHRWDEATDEISMITYGGKELIVPKPSDRLELSLSTSSYI</sequence>
<organism evidence="1 2">
    <name type="scientific">Cymbomonas tetramitiformis</name>
    <dbReference type="NCBI Taxonomy" id="36881"/>
    <lineage>
        <taxon>Eukaryota</taxon>
        <taxon>Viridiplantae</taxon>
        <taxon>Chlorophyta</taxon>
        <taxon>Pyramimonadophyceae</taxon>
        <taxon>Pyramimonadales</taxon>
        <taxon>Pyramimonadaceae</taxon>
        <taxon>Cymbomonas</taxon>
    </lineage>
</organism>
<proteinExistence type="predicted"/>
<dbReference type="EMBL" id="LGRX02033355">
    <property type="protein sequence ID" value="KAK3241621.1"/>
    <property type="molecule type" value="Genomic_DNA"/>
</dbReference>
<evidence type="ECO:0000313" key="2">
    <source>
        <dbReference type="Proteomes" id="UP001190700"/>
    </source>
</evidence>
<reference evidence="1 2" key="1">
    <citation type="journal article" date="2015" name="Genome Biol. Evol.">
        <title>Comparative Genomics of a Bacterivorous Green Alga Reveals Evolutionary Causalities and Consequences of Phago-Mixotrophic Mode of Nutrition.</title>
        <authorList>
            <person name="Burns J.A."/>
            <person name="Paasch A."/>
            <person name="Narechania A."/>
            <person name="Kim E."/>
        </authorList>
    </citation>
    <scope>NUCLEOTIDE SEQUENCE [LARGE SCALE GENOMIC DNA]</scope>
    <source>
        <strain evidence="1 2">PLY_AMNH</strain>
    </source>
</reference>
<keyword evidence="2" id="KW-1185">Reference proteome</keyword>
<dbReference type="AlphaFoldDB" id="A0AAE0BRV1"/>
<evidence type="ECO:0000313" key="1">
    <source>
        <dbReference type="EMBL" id="KAK3241621.1"/>
    </source>
</evidence>
<dbReference type="Proteomes" id="UP001190700">
    <property type="component" value="Unassembled WGS sequence"/>
</dbReference>
<name>A0AAE0BRV1_9CHLO</name>
<protein>
    <submittedName>
        <fullName evidence="1">Uncharacterized protein</fullName>
    </submittedName>
</protein>
<gene>
    <name evidence="1" type="ORF">CYMTET_48629</name>
</gene>
<accession>A0AAE0BRV1</accession>